<organism evidence="1 2">
    <name type="scientific">Melastoma candidum</name>
    <dbReference type="NCBI Taxonomy" id="119954"/>
    <lineage>
        <taxon>Eukaryota</taxon>
        <taxon>Viridiplantae</taxon>
        <taxon>Streptophyta</taxon>
        <taxon>Embryophyta</taxon>
        <taxon>Tracheophyta</taxon>
        <taxon>Spermatophyta</taxon>
        <taxon>Magnoliopsida</taxon>
        <taxon>eudicotyledons</taxon>
        <taxon>Gunneridae</taxon>
        <taxon>Pentapetalae</taxon>
        <taxon>rosids</taxon>
        <taxon>malvids</taxon>
        <taxon>Myrtales</taxon>
        <taxon>Melastomataceae</taxon>
        <taxon>Melastomatoideae</taxon>
        <taxon>Melastomateae</taxon>
        <taxon>Melastoma</taxon>
    </lineage>
</organism>
<proteinExistence type="predicted"/>
<evidence type="ECO:0000313" key="2">
    <source>
        <dbReference type="Proteomes" id="UP001057402"/>
    </source>
</evidence>
<gene>
    <name evidence="1" type="ORF">MLD38_018841</name>
</gene>
<dbReference type="EMBL" id="CM042884">
    <property type="protein sequence ID" value="KAI4370490.1"/>
    <property type="molecule type" value="Genomic_DNA"/>
</dbReference>
<dbReference type="Proteomes" id="UP001057402">
    <property type="component" value="Chromosome 5"/>
</dbReference>
<keyword evidence="2" id="KW-1185">Reference proteome</keyword>
<name>A0ACB9QVM7_9MYRT</name>
<sequence length="105" mass="11556">MDKNNSASLFFRNQFLSWVLLGGFVGVWEEDSPFSFEWDKGRGDPIRTGPSLLGGGPFLFLGGLFTRSFFFGQLGGDGDGNGGNDSTTNQKPNQHYFVSGFWGLF</sequence>
<protein>
    <submittedName>
        <fullName evidence="1">Uncharacterized protein</fullName>
    </submittedName>
</protein>
<reference evidence="2" key="1">
    <citation type="journal article" date="2023" name="Front. Plant Sci.">
        <title>Chromosomal-level genome assembly of Melastoma candidum provides insights into trichome evolution.</title>
        <authorList>
            <person name="Zhong Y."/>
            <person name="Wu W."/>
            <person name="Sun C."/>
            <person name="Zou P."/>
            <person name="Liu Y."/>
            <person name="Dai S."/>
            <person name="Zhou R."/>
        </authorList>
    </citation>
    <scope>NUCLEOTIDE SEQUENCE [LARGE SCALE GENOMIC DNA]</scope>
</reference>
<evidence type="ECO:0000313" key="1">
    <source>
        <dbReference type="EMBL" id="KAI4370490.1"/>
    </source>
</evidence>
<accession>A0ACB9QVM7</accession>
<comment type="caution">
    <text evidence="1">The sequence shown here is derived from an EMBL/GenBank/DDBJ whole genome shotgun (WGS) entry which is preliminary data.</text>
</comment>